<dbReference type="Proteomes" id="UP000601099">
    <property type="component" value="Unassembled WGS sequence"/>
</dbReference>
<accession>A0ABS0KZL0</accession>
<organism evidence="2 3">
    <name type="scientific">Hymenobacter guriensis</name>
    <dbReference type="NCBI Taxonomy" id="2793065"/>
    <lineage>
        <taxon>Bacteria</taxon>
        <taxon>Pseudomonadati</taxon>
        <taxon>Bacteroidota</taxon>
        <taxon>Cytophagia</taxon>
        <taxon>Cytophagales</taxon>
        <taxon>Hymenobacteraceae</taxon>
        <taxon>Hymenobacter</taxon>
    </lineage>
</organism>
<proteinExistence type="predicted"/>
<sequence>MNYAQKELAEAIAYLAQARDTEETLRQIGRALELGEPVEITLRCKGATATSLCPTKAAAKVVDKLAEQAQARVRALEKQELYWCAEVVHLNRRAELDEQAREQRTGADAAARIAAGDPSAPQSAA</sequence>
<feature type="compositionally biased region" description="Low complexity" evidence="1">
    <location>
        <begin position="106"/>
        <end position="125"/>
    </location>
</feature>
<evidence type="ECO:0000313" key="2">
    <source>
        <dbReference type="EMBL" id="MBG8552572.1"/>
    </source>
</evidence>
<dbReference type="EMBL" id="JADWYK010000001">
    <property type="protein sequence ID" value="MBG8552572.1"/>
    <property type="molecule type" value="Genomic_DNA"/>
</dbReference>
<protein>
    <submittedName>
        <fullName evidence="2">Uncharacterized protein</fullName>
    </submittedName>
</protein>
<feature type="region of interest" description="Disordered" evidence="1">
    <location>
        <begin position="99"/>
        <end position="125"/>
    </location>
</feature>
<comment type="caution">
    <text evidence="2">The sequence shown here is derived from an EMBL/GenBank/DDBJ whole genome shotgun (WGS) entry which is preliminary data.</text>
</comment>
<gene>
    <name evidence="2" type="ORF">I5L79_03390</name>
</gene>
<evidence type="ECO:0000313" key="3">
    <source>
        <dbReference type="Proteomes" id="UP000601099"/>
    </source>
</evidence>
<evidence type="ECO:0000256" key="1">
    <source>
        <dbReference type="SAM" id="MobiDB-lite"/>
    </source>
</evidence>
<keyword evidence="3" id="KW-1185">Reference proteome</keyword>
<reference evidence="2 3" key="1">
    <citation type="submission" date="2020-11" db="EMBL/GenBank/DDBJ databases">
        <title>Hymenobacter sp.</title>
        <authorList>
            <person name="Kim M.K."/>
        </authorList>
    </citation>
    <scope>NUCLEOTIDE SEQUENCE [LARGE SCALE GENOMIC DNA]</scope>
    <source>
        <strain evidence="2 3">BT594</strain>
    </source>
</reference>
<dbReference type="RefSeq" id="WP_196953599.1">
    <property type="nucleotide sequence ID" value="NZ_JADWYK010000001.1"/>
</dbReference>
<name>A0ABS0KZL0_9BACT</name>